<evidence type="ECO:0000313" key="1">
    <source>
        <dbReference type="EMBL" id="OAL09958.1"/>
    </source>
</evidence>
<name>A0A1A9QCJ2_9MOLU</name>
<proteinExistence type="predicted"/>
<sequence>MAPTIGDDLRIDGHRTIFDSEKPTFEKWVKLYLLFKKELINNNIVSANHTNDKEGAFVFKHWCANSLKSKSNSLSLKVKRYCTMTLGIYALEKEGVQLIEDMENNGKQRKVWFDTFTKNKDSIISSGLFGDLIGDDQDKSIGRISSWCKRNGREPYIPENYEIAKYLSSWCVTEKKD</sequence>
<keyword evidence="2" id="KW-1185">Reference proteome</keyword>
<accession>A0A1A9QCJ2</accession>
<reference evidence="2" key="1">
    <citation type="submission" date="2016-04" db="EMBL/GenBank/DDBJ databases">
        <authorList>
            <person name="Quiroz-Castaneda R.E."/>
            <person name="Martinez-Ocampo F."/>
        </authorList>
    </citation>
    <scope>NUCLEOTIDE SEQUENCE [LARGE SCALE GENOMIC DNA]</scope>
    <source>
        <strain evidence="2">INIFAP01</strain>
    </source>
</reference>
<comment type="caution">
    <text evidence="1">The sequence shown here is derived from an EMBL/GenBank/DDBJ whole genome shotgun (WGS) entry which is preliminary data.</text>
</comment>
<dbReference type="AlphaFoldDB" id="A0A1A9QCJ2"/>
<dbReference type="RefSeq" id="WP_187150343.1">
    <property type="nucleotide sequence ID" value="NZ_LWUJ01000012.1"/>
</dbReference>
<protein>
    <submittedName>
        <fullName evidence="1">Uncharacterized protein</fullName>
    </submittedName>
</protein>
<dbReference type="EMBL" id="LWUJ01000012">
    <property type="protein sequence ID" value="OAL09958.1"/>
    <property type="molecule type" value="Genomic_DNA"/>
</dbReference>
<dbReference type="Proteomes" id="UP000077623">
    <property type="component" value="Unassembled WGS sequence"/>
</dbReference>
<dbReference type="STRING" id="432608.A6V39_03535"/>
<organism evidence="1 2">
    <name type="scientific">Candidatus Mycoplasma haematobovis</name>
    <dbReference type="NCBI Taxonomy" id="432608"/>
    <lineage>
        <taxon>Bacteria</taxon>
        <taxon>Bacillati</taxon>
        <taxon>Mycoplasmatota</taxon>
        <taxon>Mollicutes</taxon>
        <taxon>Mycoplasmataceae</taxon>
        <taxon>Mycoplasma</taxon>
    </lineage>
</organism>
<evidence type="ECO:0000313" key="2">
    <source>
        <dbReference type="Proteomes" id="UP000077623"/>
    </source>
</evidence>
<gene>
    <name evidence="1" type="ORF">A6V39_03535</name>
</gene>